<evidence type="ECO:0000256" key="2">
    <source>
        <dbReference type="ARBA" id="ARBA00009425"/>
    </source>
</evidence>
<evidence type="ECO:0000313" key="9">
    <source>
        <dbReference type="EMBL" id="KPJ69726.1"/>
    </source>
</evidence>
<dbReference type="GO" id="GO:0005886">
    <property type="term" value="C:plasma membrane"/>
    <property type="evidence" value="ECO:0007669"/>
    <property type="project" value="UniProtKB-SubCell"/>
</dbReference>
<organism evidence="9 10">
    <name type="scientific">candidate division WOR-1 bacterium DG_54_3</name>
    <dbReference type="NCBI Taxonomy" id="1703775"/>
    <lineage>
        <taxon>Bacteria</taxon>
        <taxon>Bacillati</taxon>
        <taxon>Saganbacteria</taxon>
    </lineage>
</organism>
<evidence type="ECO:0000256" key="1">
    <source>
        <dbReference type="ARBA" id="ARBA00004651"/>
    </source>
</evidence>
<dbReference type="EMBL" id="LIZX01000015">
    <property type="protein sequence ID" value="KPJ69726.1"/>
    <property type="molecule type" value="Genomic_DNA"/>
</dbReference>
<dbReference type="InterPro" id="IPR050622">
    <property type="entry name" value="CPA3_antiporter_subunitB"/>
</dbReference>
<accession>A0A0S7Y4P3</accession>
<evidence type="ECO:0000256" key="7">
    <source>
        <dbReference type="SAM" id="Phobius"/>
    </source>
</evidence>
<dbReference type="InterPro" id="IPR007182">
    <property type="entry name" value="MnhB"/>
</dbReference>
<comment type="similarity">
    <text evidence="2">Belongs to the CPA3 antiporters (TC 2.A.63) subunit B family.</text>
</comment>
<feature type="transmembrane region" description="Helical" evidence="7">
    <location>
        <begin position="39"/>
        <end position="57"/>
    </location>
</feature>
<feature type="transmembrane region" description="Helical" evidence="7">
    <location>
        <begin position="111"/>
        <end position="138"/>
    </location>
</feature>
<keyword evidence="4 7" id="KW-0812">Transmembrane</keyword>
<reference evidence="9 10" key="1">
    <citation type="journal article" date="2015" name="Microbiome">
        <title>Genomic resolution of linkages in carbon, nitrogen, and sulfur cycling among widespread estuary sediment bacteria.</title>
        <authorList>
            <person name="Baker B.J."/>
            <person name="Lazar C.S."/>
            <person name="Teske A.P."/>
            <person name="Dick G.J."/>
        </authorList>
    </citation>
    <scope>NUCLEOTIDE SEQUENCE [LARGE SCALE GENOMIC DNA]</scope>
    <source>
        <strain evidence="9">DG_54_3</strain>
    </source>
</reference>
<dbReference type="PANTHER" id="PTHR33932:SF4">
    <property type="entry name" value="NA(+)_H(+) ANTIPORTER SUBUNIT B"/>
    <property type="match status" value="1"/>
</dbReference>
<evidence type="ECO:0000256" key="3">
    <source>
        <dbReference type="ARBA" id="ARBA00022475"/>
    </source>
</evidence>
<evidence type="ECO:0000256" key="5">
    <source>
        <dbReference type="ARBA" id="ARBA00022989"/>
    </source>
</evidence>
<keyword evidence="6 7" id="KW-0472">Membrane</keyword>
<evidence type="ECO:0000256" key="4">
    <source>
        <dbReference type="ARBA" id="ARBA00022692"/>
    </source>
</evidence>
<feature type="transmembrane region" description="Helical" evidence="7">
    <location>
        <begin position="78"/>
        <end position="99"/>
    </location>
</feature>
<evidence type="ECO:0000313" key="10">
    <source>
        <dbReference type="Proteomes" id="UP000051861"/>
    </source>
</evidence>
<evidence type="ECO:0000259" key="8">
    <source>
        <dbReference type="Pfam" id="PF04039"/>
    </source>
</evidence>
<comment type="caution">
    <text evidence="9">The sequence shown here is derived from an EMBL/GenBank/DDBJ whole genome shotgun (WGS) entry which is preliminary data.</text>
</comment>
<evidence type="ECO:0000256" key="6">
    <source>
        <dbReference type="ARBA" id="ARBA00023136"/>
    </source>
</evidence>
<dbReference type="Pfam" id="PF04039">
    <property type="entry name" value="MnhB"/>
    <property type="match status" value="1"/>
</dbReference>
<dbReference type="NCBIfam" id="NF006248">
    <property type="entry name" value="PRK08386.1"/>
    <property type="match status" value="1"/>
</dbReference>
<dbReference type="PANTHER" id="PTHR33932">
    <property type="entry name" value="NA(+)/H(+) ANTIPORTER SUBUNIT B"/>
    <property type="match status" value="1"/>
</dbReference>
<dbReference type="AlphaFoldDB" id="A0A0S7Y4P3"/>
<feature type="domain" description="Na+/H+ antiporter MnhB subunit-related protein" evidence="8">
    <location>
        <begin position="8"/>
        <end position="128"/>
    </location>
</feature>
<dbReference type="Proteomes" id="UP000051861">
    <property type="component" value="Unassembled WGS sequence"/>
</dbReference>
<keyword evidence="3" id="KW-1003">Cell membrane</keyword>
<name>A0A0S7Y4P3_UNCSA</name>
<gene>
    <name evidence="9" type="ORF">AMJ44_02575</name>
</gene>
<protein>
    <recommendedName>
        <fullName evidence="8">Na+/H+ antiporter MnhB subunit-related protein domain-containing protein</fullName>
    </recommendedName>
</protein>
<feature type="transmembrane region" description="Helical" evidence="7">
    <location>
        <begin position="12"/>
        <end position="33"/>
    </location>
</feature>
<sequence length="146" mass="15311">MKEGMTVIVKTITRFVGVMIMLFGVYIVLHGHLSPGGGFAGGVLLASGFILLTLAFGKDVSLKILPQWLASALESVGALIFLGMALLGFAGGFFFLNLLPKGEAGELMSAGIIPLCNIGIGIKVGAALFAVFMVLIMLRIRPGKEE</sequence>
<comment type="subcellular location">
    <subcellularLocation>
        <location evidence="1">Cell membrane</location>
        <topology evidence="1">Multi-pass membrane protein</topology>
    </subcellularLocation>
</comment>
<proteinExistence type="inferred from homology"/>
<keyword evidence="5 7" id="KW-1133">Transmembrane helix</keyword>